<evidence type="ECO:0000313" key="2">
    <source>
        <dbReference type="Proteomes" id="UP000182089"/>
    </source>
</evidence>
<accession>A0ABY1ACJ8</accession>
<protein>
    <recommendedName>
        <fullName evidence="3">DUF4867 family protein</fullName>
    </recommendedName>
</protein>
<proteinExistence type="predicted"/>
<organism evidence="1 2">
    <name type="scientific">Ligilactobacillus ruminis</name>
    <dbReference type="NCBI Taxonomy" id="1623"/>
    <lineage>
        <taxon>Bacteria</taxon>
        <taxon>Bacillati</taxon>
        <taxon>Bacillota</taxon>
        <taxon>Bacilli</taxon>
        <taxon>Lactobacillales</taxon>
        <taxon>Lactobacillaceae</taxon>
        <taxon>Ligilactobacillus</taxon>
    </lineage>
</organism>
<dbReference type="InterPro" id="IPR032358">
    <property type="entry name" value="DUF4867"/>
</dbReference>
<name>A0ABY1ACJ8_9LACO</name>
<gene>
    <name evidence="1" type="ORF">SAMN05216431_10959</name>
</gene>
<dbReference type="Proteomes" id="UP000182089">
    <property type="component" value="Unassembled WGS sequence"/>
</dbReference>
<dbReference type="Pfam" id="PF16161">
    <property type="entry name" value="DUF4867"/>
    <property type="match status" value="1"/>
</dbReference>
<dbReference type="EMBL" id="FOCC01000009">
    <property type="protein sequence ID" value="SEM81040.1"/>
    <property type="molecule type" value="Genomic_DNA"/>
</dbReference>
<evidence type="ECO:0008006" key="3">
    <source>
        <dbReference type="Google" id="ProtNLM"/>
    </source>
</evidence>
<sequence length="230" mass="25933">MEIDESYQQICQLNPTYQIKPITDPSFKQYGVIWENYDLTEVKNFAHNHFTIPSGPNVYVPSNPELEKCALFGELSRDIYAFMPLEAGQCMGHTSDFTAVEYHQGSEVNITLTDVIMVLAHRAILEEKDSIDAQKEADLFYVPAGTVFEMYSDTLHYSPIMVHDSGFKVIVVLPKGSNQPLKDGLKTHNPRIVKQNKFQLVHKCRTDKIAQGAIIGVTGDLIKITPLKED</sequence>
<comment type="caution">
    <text evidence="1">The sequence shown here is derived from an EMBL/GenBank/DDBJ whole genome shotgun (WGS) entry which is preliminary data.</text>
</comment>
<reference evidence="1 2" key="1">
    <citation type="submission" date="2016-10" db="EMBL/GenBank/DDBJ databases">
        <authorList>
            <person name="Varghese N."/>
            <person name="Submissions S."/>
        </authorList>
    </citation>
    <scope>NUCLEOTIDE SEQUENCE [LARGE SCALE GENOMIC DNA]</scope>
    <source>
        <strain evidence="1 2">WC1T17</strain>
    </source>
</reference>
<evidence type="ECO:0000313" key="1">
    <source>
        <dbReference type="EMBL" id="SEM81040.1"/>
    </source>
</evidence>